<sequence>MLFKDALRDGSDPHYAPCTGVSRGILYWKCPKKYRDQGYQPTSIKLGRVGESDGLNMAREARRLTVAMLESLERPTHATGTWSWLIHRYETDEFSPFHRLKANSRKSYQEQLDRWKPVIGKVRIGALTYEKISAIETGMRGKGRSTSYIHRMMSMLRILAGYGKALRVGEARDVADTLSEMRFSSPPRRTAKVTRDQIEAIIAAADSRGLYSFSLGILIQWTYMLRAVDVRGQWLPDDGSEGGIIRDGKRWQDGLTWDMFAPDLSHFEKVISKTRKSMPEPFRFDITPEVAARLSRIDPTKRIGPVVVSNLGLPYMEETWRTTFARIRDRLDLPKNLWAMDIRSGAISEARDLGADPFSIRDAAQHANLKTTDRYMRGKSESAAKIVKLRTRQ</sequence>
<dbReference type="PATRIC" id="fig|1367847.3.peg.2260"/>
<dbReference type="GO" id="GO:0003677">
    <property type="term" value="F:DNA binding"/>
    <property type="evidence" value="ECO:0007669"/>
    <property type="project" value="UniProtKB-KW"/>
</dbReference>
<reference evidence="3 4" key="1">
    <citation type="journal article" date="2014" name="BMC Genomics">
        <title>Architecture and functions of a multipartite genome of the methylotrophic bacterium Paracoccus aminophilus JCM 7686, containing primary and secondary chromids.</title>
        <authorList>
            <person name="Dziewit L."/>
            <person name="Czarnecki J."/>
            <person name="Wibberg D."/>
            <person name="Radlinska M."/>
            <person name="Mrozek P."/>
            <person name="Szymczak M."/>
            <person name="Schluter A."/>
            <person name="Puhler A."/>
            <person name="Bartosik D."/>
        </authorList>
    </citation>
    <scope>NUCLEOTIDE SEQUENCE [LARGE SCALE GENOMIC DNA]</scope>
    <source>
        <strain evidence="3">JCM 7686</strain>
    </source>
</reference>
<evidence type="ECO:0000256" key="1">
    <source>
        <dbReference type="ARBA" id="ARBA00023125"/>
    </source>
</evidence>
<dbReference type="eggNOG" id="COG0582">
    <property type="taxonomic scope" value="Bacteria"/>
</dbReference>
<dbReference type="EMBL" id="CP006650">
    <property type="protein sequence ID" value="AGT09338.1"/>
    <property type="molecule type" value="Genomic_DNA"/>
</dbReference>
<dbReference type="RefSeq" id="WP_020950976.1">
    <property type="nucleotide sequence ID" value="NC_022041.1"/>
</dbReference>
<evidence type="ECO:0000313" key="4">
    <source>
        <dbReference type="Proteomes" id="UP000015480"/>
    </source>
</evidence>
<dbReference type="STRING" id="1367847.JCM7686_2268"/>
<name>S5YCZ7_PARAH</name>
<proteinExistence type="predicted"/>
<dbReference type="HOGENOM" id="CLU_681147_0_0_5"/>
<dbReference type="InterPro" id="IPR013762">
    <property type="entry name" value="Integrase-like_cat_sf"/>
</dbReference>
<dbReference type="SUPFAM" id="SSF56349">
    <property type="entry name" value="DNA breaking-rejoining enzymes"/>
    <property type="match status" value="1"/>
</dbReference>
<accession>S5YCZ7</accession>
<keyword evidence="4" id="KW-1185">Reference proteome</keyword>
<dbReference type="GO" id="GO:0015074">
    <property type="term" value="P:DNA integration"/>
    <property type="evidence" value="ECO:0007669"/>
    <property type="project" value="InterPro"/>
</dbReference>
<evidence type="ECO:0000256" key="2">
    <source>
        <dbReference type="ARBA" id="ARBA00023172"/>
    </source>
</evidence>
<dbReference type="Gene3D" id="1.10.443.10">
    <property type="entry name" value="Intergrase catalytic core"/>
    <property type="match status" value="1"/>
</dbReference>
<dbReference type="Gene3D" id="1.10.150.130">
    <property type="match status" value="1"/>
</dbReference>
<keyword evidence="1" id="KW-0238">DNA-binding</keyword>
<keyword evidence="2" id="KW-0233">DNA recombination</keyword>
<organism evidence="3 4">
    <name type="scientific">Paracoccus aminophilus JCM 7686</name>
    <dbReference type="NCBI Taxonomy" id="1367847"/>
    <lineage>
        <taxon>Bacteria</taxon>
        <taxon>Pseudomonadati</taxon>
        <taxon>Pseudomonadota</taxon>
        <taxon>Alphaproteobacteria</taxon>
        <taxon>Rhodobacterales</taxon>
        <taxon>Paracoccaceae</taxon>
        <taxon>Paracoccus</taxon>
    </lineage>
</organism>
<dbReference type="Proteomes" id="UP000015480">
    <property type="component" value="Chromosome"/>
</dbReference>
<dbReference type="InterPro" id="IPR011010">
    <property type="entry name" value="DNA_brk_join_enz"/>
</dbReference>
<evidence type="ECO:0000313" key="3">
    <source>
        <dbReference type="EMBL" id="AGT09338.1"/>
    </source>
</evidence>
<dbReference type="AlphaFoldDB" id="S5YCZ7"/>
<dbReference type="InterPro" id="IPR010998">
    <property type="entry name" value="Integrase_recombinase_N"/>
</dbReference>
<gene>
    <name evidence="3" type="ORF">JCM7686_2268</name>
</gene>
<dbReference type="OrthoDB" id="7800649at2"/>
<dbReference type="GO" id="GO:0006310">
    <property type="term" value="P:DNA recombination"/>
    <property type="evidence" value="ECO:0007669"/>
    <property type="project" value="UniProtKB-KW"/>
</dbReference>
<protein>
    <submittedName>
        <fullName evidence="3">Phage integrase</fullName>
    </submittedName>
</protein>
<dbReference type="KEGG" id="pami:JCM7686_2268"/>